<dbReference type="InterPro" id="IPR035906">
    <property type="entry name" value="MetI-like_sf"/>
</dbReference>
<dbReference type="EMBL" id="JAGGLB010000005">
    <property type="protein sequence ID" value="MBP1990451.1"/>
    <property type="molecule type" value="Genomic_DNA"/>
</dbReference>
<feature type="transmembrane region" description="Helical" evidence="7">
    <location>
        <begin position="109"/>
        <end position="131"/>
    </location>
</feature>
<feature type="domain" description="ABC transmembrane type-1" evidence="8">
    <location>
        <begin position="71"/>
        <end position="271"/>
    </location>
</feature>
<keyword evidence="4 7" id="KW-0812">Transmembrane</keyword>
<evidence type="ECO:0000256" key="7">
    <source>
        <dbReference type="RuleBase" id="RU363032"/>
    </source>
</evidence>
<evidence type="ECO:0000256" key="4">
    <source>
        <dbReference type="ARBA" id="ARBA00022692"/>
    </source>
</evidence>
<keyword evidence="2 7" id="KW-0813">Transport</keyword>
<dbReference type="Proteomes" id="UP001519287">
    <property type="component" value="Unassembled WGS sequence"/>
</dbReference>
<feature type="transmembrane region" description="Helical" evidence="7">
    <location>
        <begin position="179"/>
        <end position="201"/>
    </location>
</feature>
<dbReference type="SUPFAM" id="SSF161098">
    <property type="entry name" value="MetI-like"/>
    <property type="match status" value="1"/>
</dbReference>
<dbReference type="PANTHER" id="PTHR43744">
    <property type="entry name" value="ABC TRANSPORTER PERMEASE PROTEIN MG189-RELATED-RELATED"/>
    <property type="match status" value="1"/>
</dbReference>
<sequence length="289" mass="32316">MVRLKLFDYVNAAFLIMVCCSIIAPFLFVISQSLMSNEDIMRNGVTFFPQHVVFDSYIYLLTGSSRVYQAFGNSLFITFFGTLFSLLFTGSIAYALSKKYLPYRNVMTAVLLASMFFGGGLIPSYLLVTALGLKNSLWAVMIPSFLNVWYAFLLRNFFMEIPQEVEESARIDGANDVTIFARIALPMSMPAIATIGLFYAVGYWNSWFPASIYLSEQSKWPLQLMLKSMLLSFDPNMSGVAESLGLLAALSKDSVRAAMIIITTVPILLVYPFLQRYFVKGMIVGSVKG</sequence>
<dbReference type="Gene3D" id="1.10.3720.10">
    <property type="entry name" value="MetI-like"/>
    <property type="match status" value="1"/>
</dbReference>
<comment type="caution">
    <text evidence="9">The sequence shown here is derived from an EMBL/GenBank/DDBJ whole genome shotgun (WGS) entry which is preliminary data.</text>
</comment>
<dbReference type="CDD" id="cd06261">
    <property type="entry name" value="TM_PBP2"/>
    <property type="match status" value="1"/>
</dbReference>
<evidence type="ECO:0000313" key="10">
    <source>
        <dbReference type="Proteomes" id="UP001519287"/>
    </source>
</evidence>
<evidence type="ECO:0000256" key="6">
    <source>
        <dbReference type="ARBA" id="ARBA00023136"/>
    </source>
</evidence>
<protein>
    <submittedName>
        <fullName evidence="9">Aldouronate transport system permease protein</fullName>
    </submittedName>
</protein>
<evidence type="ECO:0000256" key="3">
    <source>
        <dbReference type="ARBA" id="ARBA00022475"/>
    </source>
</evidence>
<evidence type="ECO:0000256" key="1">
    <source>
        <dbReference type="ARBA" id="ARBA00004651"/>
    </source>
</evidence>
<comment type="subcellular location">
    <subcellularLocation>
        <location evidence="1 7">Cell membrane</location>
        <topology evidence="1 7">Multi-pass membrane protein</topology>
    </subcellularLocation>
</comment>
<dbReference type="PANTHER" id="PTHR43744:SF9">
    <property type="entry name" value="POLYGALACTURONAN_RHAMNOGALACTURONAN TRANSPORT SYSTEM PERMEASE PROTEIN YTCP"/>
    <property type="match status" value="1"/>
</dbReference>
<feature type="transmembrane region" description="Helical" evidence="7">
    <location>
        <begin position="255"/>
        <end position="274"/>
    </location>
</feature>
<evidence type="ECO:0000313" key="9">
    <source>
        <dbReference type="EMBL" id="MBP1990451.1"/>
    </source>
</evidence>
<dbReference type="PROSITE" id="PS50928">
    <property type="entry name" value="ABC_TM1"/>
    <property type="match status" value="1"/>
</dbReference>
<reference evidence="9 10" key="1">
    <citation type="submission" date="2021-03" db="EMBL/GenBank/DDBJ databases">
        <title>Genomic Encyclopedia of Type Strains, Phase IV (KMG-IV): sequencing the most valuable type-strain genomes for metagenomic binning, comparative biology and taxonomic classification.</title>
        <authorList>
            <person name="Goeker M."/>
        </authorList>
    </citation>
    <scope>NUCLEOTIDE SEQUENCE [LARGE SCALE GENOMIC DNA]</scope>
    <source>
        <strain evidence="9 10">DSM 26048</strain>
    </source>
</reference>
<name>A0ABS4ITV3_9BACL</name>
<feature type="transmembrane region" description="Helical" evidence="7">
    <location>
        <begin position="75"/>
        <end position="97"/>
    </location>
</feature>
<dbReference type="Pfam" id="PF00528">
    <property type="entry name" value="BPD_transp_1"/>
    <property type="match status" value="1"/>
</dbReference>
<keyword evidence="6 7" id="KW-0472">Membrane</keyword>
<dbReference type="RefSeq" id="WP_209971229.1">
    <property type="nucleotide sequence ID" value="NZ_JAGGLB010000005.1"/>
</dbReference>
<dbReference type="InterPro" id="IPR000515">
    <property type="entry name" value="MetI-like"/>
</dbReference>
<gene>
    <name evidence="9" type="ORF">J2Z66_002057</name>
</gene>
<keyword evidence="3" id="KW-1003">Cell membrane</keyword>
<proteinExistence type="inferred from homology"/>
<accession>A0ABS4ITV3</accession>
<comment type="similarity">
    <text evidence="7">Belongs to the binding-protein-dependent transport system permease family.</text>
</comment>
<organism evidence="9 10">
    <name type="scientific">Paenibacillus eucommiae</name>
    <dbReference type="NCBI Taxonomy" id="1355755"/>
    <lineage>
        <taxon>Bacteria</taxon>
        <taxon>Bacillati</taxon>
        <taxon>Bacillota</taxon>
        <taxon>Bacilli</taxon>
        <taxon>Bacillales</taxon>
        <taxon>Paenibacillaceae</taxon>
        <taxon>Paenibacillus</taxon>
    </lineage>
</organism>
<keyword evidence="10" id="KW-1185">Reference proteome</keyword>
<evidence type="ECO:0000259" key="8">
    <source>
        <dbReference type="PROSITE" id="PS50928"/>
    </source>
</evidence>
<feature type="transmembrane region" description="Helical" evidence="7">
    <location>
        <begin position="12"/>
        <end position="31"/>
    </location>
</feature>
<evidence type="ECO:0000256" key="2">
    <source>
        <dbReference type="ARBA" id="ARBA00022448"/>
    </source>
</evidence>
<evidence type="ECO:0000256" key="5">
    <source>
        <dbReference type="ARBA" id="ARBA00022989"/>
    </source>
</evidence>
<feature type="transmembrane region" description="Helical" evidence="7">
    <location>
        <begin position="137"/>
        <end position="158"/>
    </location>
</feature>
<keyword evidence="5 7" id="KW-1133">Transmembrane helix</keyword>